<evidence type="ECO:0000256" key="3">
    <source>
        <dbReference type="ARBA" id="ARBA00022771"/>
    </source>
</evidence>
<dbReference type="EMBL" id="LEKV01001878">
    <property type="protein sequence ID" value="KVI05326.1"/>
    <property type="molecule type" value="Genomic_DNA"/>
</dbReference>
<keyword evidence="4" id="KW-0862">Zinc</keyword>
<comment type="caution">
    <text evidence="7">The sequence shown here is derived from an EMBL/GenBank/DDBJ whole genome shotgun (WGS) entry which is preliminary data.</text>
</comment>
<dbReference type="Proteomes" id="UP000243975">
    <property type="component" value="Unassembled WGS sequence"/>
</dbReference>
<evidence type="ECO:0000259" key="6">
    <source>
        <dbReference type="SMART" id="SM00581"/>
    </source>
</evidence>
<keyword evidence="8" id="KW-1185">Reference proteome</keyword>
<reference evidence="7 8" key="1">
    <citation type="journal article" date="2016" name="Sci. Rep.">
        <title>The genome sequence of the outbreeding globe artichoke constructed de novo incorporating a phase-aware low-pass sequencing strategy of F1 progeny.</title>
        <authorList>
            <person name="Scaglione D."/>
            <person name="Reyes-Chin-Wo S."/>
            <person name="Acquadro A."/>
            <person name="Froenicke L."/>
            <person name="Portis E."/>
            <person name="Beitel C."/>
            <person name="Tirone M."/>
            <person name="Mauro R."/>
            <person name="Lo Monaco A."/>
            <person name="Mauromicale G."/>
            <person name="Faccioli P."/>
            <person name="Cattivelli L."/>
            <person name="Rieseberg L."/>
            <person name="Michelmore R."/>
            <person name="Lanteri S."/>
        </authorList>
    </citation>
    <scope>NUCLEOTIDE SEQUENCE [LARGE SCALE GENOMIC DNA]</scope>
    <source>
        <strain evidence="7">2C</strain>
    </source>
</reference>
<keyword evidence="2" id="KW-0479">Metal-binding</keyword>
<evidence type="ECO:0000313" key="7">
    <source>
        <dbReference type="EMBL" id="KVI05326.1"/>
    </source>
</evidence>
<organism evidence="7 8">
    <name type="scientific">Cynara cardunculus var. scolymus</name>
    <name type="common">Globe artichoke</name>
    <name type="synonym">Cynara scolymus</name>
    <dbReference type="NCBI Taxonomy" id="59895"/>
    <lineage>
        <taxon>Eukaryota</taxon>
        <taxon>Viridiplantae</taxon>
        <taxon>Streptophyta</taxon>
        <taxon>Embryophyta</taxon>
        <taxon>Tracheophyta</taxon>
        <taxon>Spermatophyta</taxon>
        <taxon>Magnoliopsida</taxon>
        <taxon>eudicotyledons</taxon>
        <taxon>Gunneridae</taxon>
        <taxon>Pentapetalae</taxon>
        <taxon>asterids</taxon>
        <taxon>campanulids</taxon>
        <taxon>Asterales</taxon>
        <taxon>Asteraceae</taxon>
        <taxon>Carduoideae</taxon>
        <taxon>Cardueae</taxon>
        <taxon>Carduinae</taxon>
        <taxon>Cynara</taxon>
    </lineage>
</organism>
<dbReference type="GO" id="GO:0003723">
    <property type="term" value="F:RNA binding"/>
    <property type="evidence" value="ECO:0007669"/>
    <property type="project" value="TreeGrafter"/>
</dbReference>
<evidence type="ECO:0000256" key="5">
    <source>
        <dbReference type="ARBA" id="ARBA00023242"/>
    </source>
</evidence>
<name>A0A124SG58_CYNCS</name>
<dbReference type="PANTHER" id="PTHR13316:SF0">
    <property type="entry name" value="ZINC FINGER CCHC DOMAIN-CONTAINING PROTEIN 8"/>
    <property type="match status" value="1"/>
</dbReference>
<dbReference type="InterPro" id="IPR006568">
    <property type="entry name" value="PSP_pro-rich"/>
</dbReference>
<dbReference type="InterPro" id="IPR052115">
    <property type="entry name" value="NEXT_complex_subunit_ZCCHC8"/>
</dbReference>
<dbReference type="AlphaFoldDB" id="A0A124SG58"/>
<keyword evidence="3" id="KW-0863">Zinc-finger</keyword>
<dbReference type="GO" id="GO:0008270">
    <property type="term" value="F:zinc ion binding"/>
    <property type="evidence" value="ECO:0007669"/>
    <property type="project" value="UniProtKB-KW"/>
</dbReference>
<dbReference type="Pfam" id="PF04046">
    <property type="entry name" value="PSP"/>
    <property type="match status" value="1"/>
</dbReference>
<sequence>MMLLTCMDIAISICGIAIPITFRERGATVDALHVMGADELDGKLPMEIGELGLRGTNHKDVMDGDRVHTTNCKAMPKETKNSQTSGSCFRKTWQVDDDQTSVQIIFKLLSRKSKKKLEELLHQWSEWHAQQCSPSEAIYYFLSTSTLRKSLQFMGIDLLNLFYNCQGFDEELESGVETYFPALNVSLDKSYIISFYMDDQVKKQKTEDSLFNKDSVPIYDRDFAFALTSGDGMANNESVLDILNASRCFNCEAYDHSLKECPKPFNKVVVNNARKLHQLKSKRPAGPYVLTRYYQDTPGGKFDGLSPGCLDSETRKLLGLGVREFDPPPWLNRMREMGYPPGYLEKVASTIDINRDQEHHIIVEDLEEDQPSGIVIYDNGDSKEENEECLNVNPTEPKRKMSVDFPGINAPIPVKADRSRWATPNLQPTGFNSCSNNIPLNYSYNPCQLPDYRQESSPFMSEYACNNRSYAPGFPLLSKHVGLAFVNEFDCNFGPVAYARDGCNTKSSVRGRLGKALFWTD</sequence>
<evidence type="ECO:0000256" key="4">
    <source>
        <dbReference type="ARBA" id="ARBA00022833"/>
    </source>
</evidence>
<gene>
    <name evidence="7" type="ORF">Ccrd_016346</name>
</gene>
<dbReference type="PANTHER" id="PTHR13316">
    <property type="entry name" value="ZINC FINGER, CCHC DOMAIN CONTAINING 8"/>
    <property type="match status" value="1"/>
</dbReference>
<dbReference type="SMART" id="SM00581">
    <property type="entry name" value="PSP"/>
    <property type="match status" value="1"/>
</dbReference>
<proteinExistence type="predicted"/>
<accession>A0A124SG58</accession>
<keyword evidence="5" id="KW-0539">Nucleus</keyword>
<dbReference type="GO" id="GO:0071013">
    <property type="term" value="C:catalytic step 2 spliceosome"/>
    <property type="evidence" value="ECO:0007669"/>
    <property type="project" value="TreeGrafter"/>
</dbReference>
<evidence type="ECO:0000256" key="1">
    <source>
        <dbReference type="ARBA" id="ARBA00004123"/>
    </source>
</evidence>
<evidence type="ECO:0000256" key="2">
    <source>
        <dbReference type="ARBA" id="ARBA00022723"/>
    </source>
</evidence>
<feature type="domain" description="PSP proline-rich" evidence="6">
    <location>
        <begin position="302"/>
        <end position="353"/>
    </location>
</feature>
<protein>
    <submittedName>
        <fullName evidence="7">PSP, proline-rich</fullName>
    </submittedName>
</protein>
<dbReference type="Gramene" id="KVI05326">
    <property type="protein sequence ID" value="KVI05326"/>
    <property type="gene ID" value="Ccrd_016346"/>
</dbReference>
<evidence type="ECO:0000313" key="8">
    <source>
        <dbReference type="Proteomes" id="UP000243975"/>
    </source>
</evidence>
<dbReference type="STRING" id="59895.A0A124SG58"/>
<comment type="subcellular location">
    <subcellularLocation>
        <location evidence="1">Nucleus</location>
    </subcellularLocation>
</comment>